<proteinExistence type="predicted"/>
<evidence type="ECO:0000313" key="2">
    <source>
        <dbReference type="Proteomes" id="UP000799754"/>
    </source>
</evidence>
<sequence>MDRVLAVGETLSCRTVLPRWKVRSCTIGGIPAKVVILDDVVQQSYSGDQRSLLQIYKAQPAEFLRGLTGAIQAKIKACDEKVPVVTGFFSAMPGDLIASVSRGYSDLCAALCAVAVGAEELQIWKEVDGIFTADPRKIKAARLLVTVTSEEAAEQTYYKSEVIHPLTIEQINGAEIPLRLKNVMKPKGGGTIIYLLQRPSTPSSGSDNPIRPLTPVSNTRMAVAKANFMNANGYYGPNHCRRSPTAVTVKGDIGVLNIQSHGITSSQRFLSGVSNILETYSIIADLTTSSQQMLSLAVCAPKVLMLQDATASLGG</sequence>
<dbReference type="EMBL" id="MU006701">
    <property type="protein sequence ID" value="KAF2633416.1"/>
    <property type="molecule type" value="Genomic_DNA"/>
</dbReference>
<dbReference type="Proteomes" id="UP000799754">
    <property type="component" value="Unassembled WGS sequence"/>
</dbReference>
<accession>A0ACB6SGW7</accession>
<comment type="caution">
    <text evidence="1">The sequence shown here is derived from an EMBL/GenBank/DDBJ whole genome shotgun (WGS) entry which is preliminary data.</text>
</comment>
<gene>
    <name evidence="1" type="ORF">BU25DRAFT_444171</name>
</gene>
<keyword evidence="2" id="KW-1185">Reference proteome</keyword>
<organism evidence="1 2">
    <name type="scientific">Macroventuria anomochaeta</name>
    <dbReference type="NCBI Taxonomy" id="301207"/>
    <lineage>
        <taxon>Eukaryota</taxon>
        <taxon>Fungi</taxon>
        <taxon>Dikarya</taxon>
        <taxon>Ascomycota</taxon>
        <taxon>Pezizomycotina</taxon>
        <taxon>Dothideomycetes</taxon>
        <taxon>Pleosporomycetidae</taxon>
        <taxon>Pleosporales</taxon>
        <taxon>Pleosporineae</taxon>
        <taxon>Didymellaceae</taxon>
        <taxon>Macroventuria</taxon>
    </lineage>
</organism>
<reference evidence="1" key="1">
    <citation type="journal article" date="2020" name="Stud. Mycol.">
        <title>101 Dothideomycetes genomes: a test case for predicting lifestyles and emergence of pathogens.</title>
        <authorList>
            <person name="Haridas S."/>
            <person name="Albert R."/>
            <person name="Binder M."/>
            <person name="Bloem J."/>
            <person name="Labutti K."/>
            <person name="Salamov A."/>
            <person name="Andreopoulos B."/>
            <person name="Baker S."/>
            <person name="Barry K."/>
            <person name="Bills G."/>
            <person name="Bluhm B."/>
            <person name="Cannon C."/>
            <person name="Castanera R."/>
            <person name="Culley D."/>
            <person name="Daum C."/>
            <person name="Ezra D."/>
            <person name="Gonzalez J."/>
            <person name="Henrissat B."/>
            <person name="Kuo A."/>
            <person name="Liang C."/>
            <person name="Lipzen A."/>
            <person name="Lutzoni F."/>
            <person name="Magnuson J."/>
            <person name="Mondo S."/>
            <person name="Nolan M."/>
            <person name="Ohm R."/>
            <person name="Pangilinan J."/>
            <person name="Park H.-J."/>
            <person name="Ramirez L."/>
            <person name="Alfaro M."/>
            <person name="Sun H."/>
            <person name="Tritt A."/>
            <person name="Yoshinaga Y."/>
            <person name="Zwiers L.-H."/>
            <person name="Turgeon B."/>
            <person name="Goodwin S."/>
            <person name="Spatafora J."/>
            <person name="Crous P."/>
            <person name="Grigoriev I."/>
        </authorList>
    </citation>
    <scope>NUCLEOTIDE SEQUENCE</scope>
    <source>
        <strain evidence="1">CBS 525.71</strain>
    </source>
</reference>
<name>A0ACB6SGW7_9PLEO</name>
<evidence type="ECO:0000313" key="1">
    <source>
        <dbReference type="EMBL" id="KAF2633416.1"/>
    </source>
</evidence>
<protein>
    <submittedName>
        <fullName evidence="1">Uncharacterized protein</fullName>
    </submittedName>
</protein>